<protein>
    <submittedName>
        <fullName evidence="2">Uncharacterized protein</fullName>
    </submittedName>
</protein>
<feature type="coiled-coil region" evidence="1">
    <location>
        <begin position="23"/>
        <end position="99"/>
    </location>
</feature>
<accession>A0ABY5T7W0</accession>
<name>A0ABY5T7W0_9VIRU</name>
<dbReference type="Proteomes" id="UP001160508">
    <property type="component" value="Segment"/>
</dbReference>
<reference evidence="2" key="1">
    <citation type="submission" date="2022-07" db="EMBL/GenBank/DDBJ databases">
        <authorList>
            <person name="Nishijima S."/>
        </authorList>
    </citation>
    <scope>NUCLEOTIDE SEQUENCE</scope>
    <source>
        <strain evidence="2">1827_77749</strain>
    </source>
</reference>
<organism evidence="2 3">
    <name type="scientific">Bacteriophage sp</name>
    <dbReference type="NCBI Taxonomy" id="38018"/>
    <lineage>
        <taxon>Viruses</taxon>
    </lineage>
</organism>
<evidence type="ECO:0000256" key="1">
    <source>
        <dbReference type="SAM" id="Coils"/>
    </source>
</evidence>
<keyword evidence="1" id="KW-0175">Coiled coil</keyword>
<dbReference type="Pfam" id="PF20186">
    <property type="entry name" value="DUF6549"/>
    <property type="match status" value="1"/>
</dbReference>
<keyword evidence="3" id="KW-1185">Reference proteome</keyword>
<proteinExistence type="predicted"/>
<evidence type="ECO:0000313" key="2">
    <source>
        <dbReference type="EMBL" id="UVN06081.1"/>
    </source>
</evidence>
<evidence type="ECO:0000313" key="3">
    <source>
        <dbReference type="Proteomes" id="UP001160508"/>
    </source>
</evidence>
<sequence length="202" mass="23406">MNKYLIIICVVLGIVSTTLFSYVGKLKDEKERLSGNQQALMEKIEFYQTEAGKSAASVQKLELSKSELEEHCSDLMQTIDQLNIKVKRLEAASTTATETDIDISTSVRDSIIYRDTSFVKIQAIDWMDPWVKVKGVLYPDRKLELNINSVDTLVQIVHRVPKKWWFFRWGTKAIRQEIISSNPHTKIVYTEYIELKDKKKCR</sequence>
<dbReference type="InterPro" id="IPR046679">
    <property type="entry name" value="DUF6549"/>
</dbReference>
<dbReference type="EMBL" id="OP031061">
    <property type="protein sequence ID" value="UVN06081.1"/>
    <property type="molecule type" value="Genomic_DNA"/>
</dbReference>